<dbReference type="AlphaFoldDB" id="A0A2R6WEL9"/>
<dbReference type="EMBL" id="KZ772772">
    <property type="protein sequence ID" value="PTQ32287.1"/>
    <property type="molecule type" value="Genomic_DNA"/>
</dbReference>
<protein>
    <submittedName>
        <fullName evidence="1">Uncharacterized protein</fullName>
    </submittedName>
</protein>
<keyword evidence="2" id="KW-1185">Reference proteome</keyword>
<reference evidence="2" key="1">
    <citation type="journal article" date="2017" name="Cell">
        <title>Insights into land plant evolution garnered from the Marchantia polymorpha genome.</title>
        <authorList>
            <person name="Bowman J.L."/>
            <person name="Kohchi T."/>
            <person name="Yamato K.T."/>
            <person name="Jenkins J."/>
            <person name="Shu S."/>
            <person name="Ishizaki K."/>
            <person name="Yamaoka S."/>
            <person name="Nishihama R."/>
            <person name="Nakamura Y."/>
            <person name="Berger F."/>
            <person name="Adam C."/>
            <person name="Aki S.S."/>
            <person name="Althoff F."/>
            <person name="Araki T."/>
            <person name="Arteaga-Vazquez M.A."/>
            <person name="Balasubrmanian S."/>
            <person name="Barry K."/>
            <person name="Bauer D."/>
            <person name="Boehm C.R."/>
            <person name="Briginshaw L."/>
            <person name="Caballero-Perez J."/>
            <person name="Catarino B."/>
            <person name="Chen F."/>
            <person name="Chiyoda S."/>
            <person name="Chovatia M."/>
            <person name="Davies K.M."/>
            <person name="Delmans M."/>
            <person name="Demura T."/>
            <person name="Dierschke T."/>
            <person name="Dolan L."/>
            <person name="Dorantes-Acosta A.E."/>
            <person name="Eklund D.M."/>
            <person name="Florent S.N."/>
            <person name="Flores-Sandoval E."/>
            <person name="Fujiyama A."/>
            <person name="Fukuzawa H."/>
            <person name="Galik B."/>
            <person name="Grimanelli D."/>
            <person name="Grimwood J."/>
            <person name="Grossniklaus U."/>
            <person name="Hamada T."/>
            <person name="Haseloff J."/>
            <person name="Hetherington A.J."/>
            <person name="Higo A."/>
            <person name="Hirakawa Y."/>
            <person name="Hundley H.N."/>
            <person name="Ikeda Y."/>
            <person name="Inoue K."/>
            <person name="Inoue S.I."/>
            <person name="Ishida S."/>
            <person name="Jia Q."/>
            <person name="Kakita M."/>
            <person name="Kanazawa T."/>
            <person name="Kawai Y."/>
            <person name="Kawashima T."/>
            <person name="Kennedy M."/>
            <person name="Kinose K."/>
            <person name="Kinoshita T."/>
            <person name="Kohara Y."/>
            <person name="Koide E."/>
            <person name="Komatsu K."/>
            <person name="Kopischke S."/>
            <person name="Kubo M."/>
            <person name="Kyozuka J."/>
            <person name="Lagercrantz U."/>
            <person name="Lin S.S."/>
            <person name="Lindquist E."/>
            <person name="Lipzen A.M."/>
            <person name="Lu C.W."/>
            <person name="De Luna E."/>
            <person name="Martienssen R.A."/>
            <person name="Minamino N."/>
            <person name="Mizutani M."/>
            <person name="Mizutani M."/>
            <person name="Mochizuki N."/>
            <person name="Monte I."/>
            <person name="Mosher R."/>
            <person name="Nagasaki H."/>
            <person name="Nakagami H."/>
            <person name="Naramoto S."/>
            <person name="Nishitani K."/>
            <person name="Ohtani M."/>
            <person name="Okamoto T."/>
            <person name="Okumura M."/>
            <person name="Phillips J."/>
            <person name="Pollak B."/>
            <person name="Reinders A."/>
            <person name="Rovekamp M."/>
            <person name="Sano R."/>
            <person name="Sawa S."/>
            <person name="Schmid M.W."/>
            <person name="Shirakawa M."/>
            <person name="Solano R."/>
            <person name="Spunde A."/>
            <person name="Suetsugu N."/>
            <person name="Sugano S."/>
            <person name="Sugiyama A."/>
            <person name="Sun R."/>
            <person name="Suzuki Y."/>
            <person name="Takenaka M."/>
            <person name="Takezawa D."/>
            <person name="Tomogane H."/>
            <person name="Tsuzuki M."/>
            <person name="Ueda T."/>
            <person name="Umeda M."/>
            <person name="Ward J.M."/>
            <person name="Watanabe Y."/>
            <person name="Yazaki K."/>
            <person name="Yokoyama R."/>
            <person name="Yoshitake Y."/>
            <person name="Yotsui I."/>
            <person name="Zachgo S."/>
            <person name="Schmutz J."/>
        </authorList>
    </citation>
    <scope>NUCLEOTIDE SEQUENCE [LARGE SCALE GENOMIC DNA]</scope>
    <source>
        <strain evidence="2">Tak-1</strain>
    </source>
</reference>
<evidence type="ECO:0000313" key="2">
    <source>
        <dbReference type="Proteomes" id="UP000244005"/>
    </source>
</evidence>
<dbReference type="OrthoDB" id="10621508at2759"/>
<accession>A0A2R6WEL9</accession>
<sequence>MRAQEAQEKKHFHLFCIELLAQSRIYDIKQAFPIQLLPDPIHKESLLDRPLEKVGRSSTSNLQSHGPEGVHIRLVGEFPRACYLGGYVTEGPGNLSGGRIPRMIRHPSQSKVPQHGVEVLIQHDIAGLEVPMNHLLPPALVQVI</sequence>
<name>A0A2R6WEL9_MARPO</name>
<organism evidence="1 2">
    <name type="scientific">Marchantia polymorpha</name>
    <name type="common">Common liverwort</name>
    <name type="synonym">Marchantia aquatica</name>
    <dbReference type="NCBI Taxonomy" id="3197"/>
    <lineage>
        <taxon>Eukaryota</taxon>
        <taxon>Viridiplantae</taxon>
        <taxon>Streptophyta</taxon>
        <taxon>Embryophyta</taxon>
        <taxon>Marchantiophyta</taxon>
        <taxon>Marchantiopsida</taxon>
        <taxon>Marchantiidae</taxon>
        <taxon>Marchantiales</taxon>
        <taxon>Marchantiaceae</taxon>
        <taxon>Marchantia</taxon>
    </lineage>
</organism>
<dbReference type="Proteomes" id="UP000244005">
    <property type="component" value="Unassembled WGS sequence"/>
</dbReference>
<evidence type="ECO:0000313" key="1">
    <source>
        <dbReference type="EMBL" id="PTQ32287.1"/>
    </source>
</evidence>
<proteinExistence type="predicted"/>
<gene>
    <name evidence="1" type="ORF">MARPO_0100s0002</name>
</gene>